<dbReference type="SUPFAM" id="SSF56219">
    <property type="entry name" value="DNase I-like"/>
    <property type="match status" value="1"/>
</dbReference>
<evidence type="ECO:0000313" key="1">
    <source>
        <dbReference type="Ensembl" id="ENSGWIP00000015622.1"/>
    </source>
</evidence>
<organism evidence="1 2">
    <name type="scientific">Gouania willdenowi</name>
    <name type="common">Blunt-snouted clingfish</name>
    <name type="synonym">Lepadogaster willdenowi</name>
    <dbReference type="NCBI Taxonomy" id="441366"/>
    <lineage>
        <taxon>Eukaryota</taxon>
        <taxon>Metazoa</taxon>
        <taxon>Chordata</taxon>
        <taxon>Craniata</taxon>
        <taxon>Vertebrata</taxon>
        <taxon>Euteleostomi</taxon>
        <taxon>Actinopterygii</taxon>
        <taxon>Neopterygii</taxon>
        <taxon>Teleostei</taxon>
        <taxon>Neoteleostei</taxon>
        <taxon>Acanthomorphata</taxon>
        <taxon>Ovalentaria</taxon>
        <taxon>Blenniimorphae</taxon>
        <taxon>Blenniiformes</taxon>
        <taxon>Gobiesocoidei</taxon>
        <taxon>Gobiesocidae</taxon>
        <taxon>Gobiesocinae</taxon>
        <taxon>Gouania</taxon>
    </lineage>
</organism>
<name>A0A8C5E2X0_GOUWI</name>
<accession>A0A8C5E2X0</accession>
<reference evidence="1" key="3">
    <citation type="submission" date="2025-09" db="UniProtKB">
        <authorList>
            <consortium name="Ensembl"/>
        </authorList>
    </citation>
    <scope>IDENTIFICATION</scope>
</reference>
<proteinExistence type="predicted"/>
<evidence type="ECO:0008006" key="3">
    <source>
        <dbReference type="Google" id="ProtNLM"/>
    </source>
</evidence>
<sequence>MGLSSFLFFSTNKRGVVILLHKNLSFTITAYFKDTEGRFVLVKGVLHGETTELGNVYAPNIQDEAFYASLLSHLPDMDCPNIIIGDDFNCALSPMMDRLLPHANTSKNAKIKHDLSEVETPITTLDAYFIIFIILQLTKHWVLLFLWMPKRSLIELNGNTCLKK</sequence>
<dbReference type="Gene3D" id="3.60.10.10">
    <property type="entry name" value="Endonuclease/exonuclease/phosphatase"/>
    <property type="match status" value="1"/>
</dbReference>
<keyword evidence="2" id="KW-1185">Reference proteome</keyword>
<protein>
    <recommendedName>
        <fullName evidence="3">Endonuclease/exonuclease/phosphatase domain-containing protein</fullName>
    </recommendedName>
</protein>
<dbReference type="InterPro" id="IPR036691">
    <property type="entry name" value="Endo/exonu/phosph_ase_sf"/>
</dbReference>
<dbReference type="AlphaFoldDB" id="A0A8C5E2X0"/>
<reference evidence="1" key="1">
    <citation type="submission" date="2020-06" db="EMBL/GenBank/DDBJ databases">
        <authorList>
            <consortium name="Wellcome Sanger Institute Data Sharing"/>
        </authorList>
    </citation>
    <scope>NUCLEOTIDE SEQUENCE [LARGE SCALE GENOMIC DNA]</scope>
</reference>
<dbReference type="Ensembl" id="ENSGWIT00000017257.1">
    <property type="protein sequence ID" value="ENSGWIP00000015622.1"/>
    <property type="gene ID" value="ENSGWIG00000008758.1"/>
</dbReference>
<dbReference type="Proteomes" id="UP000694680">
    <property type="component" value="Chromosome 10"/>
</dbReference>
<evidence type="ECO:0000313" key="2">
    <source>
        <dbReference type="Proteomes" id="UP000694680"/>
    </source>
</evidence>
<reference evidence="1" key="2">
    <citation type="submission" date="2025-08" db="UniProtKB">
        <authorList>
            <consortium name="Ensembl"/>
        </authorList>
    </citation>
    <scope>IDENTIFICATION</scope>
</reference>